<sequence>MFARRYRGRMQPELSSESGRPAIAMRADGGLAAVPRGSGRRS</sequence>
<proteinExistence type="predicted"/>
<protein>
    <submittedName>
        <fullName evidence="2">Uncharacterized protein</fullName>
    </submittedName>
</protein>
<gene>
    <name evidence="2" type="ORF">A8926_5786</name>
</gene>
<dbReference type="AlphaFoldDB" id="A0A2N3Y4L7"/>
<reference evidence="2" key="1">
    <citation type="submission" date="2017-12" db="EMBL/GenBank/DDBJ databases">
        <title>Sequencing the genomes of 1000 Actinobacteria strains.</title>
        <authorList>
            <person name="Klenk H.-P."/>
        </authorList>
    </citation>
    <scope>NUCLEOTIDE SEQUENCE [LARGE SCALE GENOMIC DNA]</scope>
    <source>
        <strain evidence="2">DSM 44228</strain>
    </source>
</reference>
<name>A0A2N3Y4L7_SACSN</name>
<keyword evidence="3" id="KW-1185">Reference proteome</keyword>
<accession>A0A2N3Y4L7</accession>
<evidence type="ECO:0000313" key="3">
    <source>
        <dbReference type="Proteomes" id="UP000233786"/>
    </source>
</evidence>
<comment type="caution">
    <text evidence="2">The sequence shown here is derived from an EMBL/GenBank/DDBJ whole genome shotgun (WGS) entry which is preliminary data.</text>
</comment>
<feature type="region of interest" description="Disordered" evidence="1">
    <location>
        <begin position="1"/>
        <end position="42"/>
    </location>
</feature>
<dbReference type="Proteomes" id="UP000233786">
    <property type="component" value="Unassembled WGS sequence"/>
</dbReference>
<evidence type="ECO:0000256" key="1">
    <source>
        <dbReference type="SAM" id="MobiDB-lite"/>
    </source>
</evidence>
<dbReference type="EMBL" id="PJNB01000001">
    <property type="protein sequence ID" value="PKW17771.1"/>
    <property type="molecule type" value="Genomic_DNA"/>
</dbReference>
<evidence type="ECO:0000313" key="2">
    <source>
        <dbReference type="EMBL" id="PKW17771.1"/>
    </source>
</evidence>
<organism evidence="2 3">
    <name type="scientific">Saccharopolyspora spinosa</name>
    <dbReference type="NCBI Taxonomy" id="60894"/>
    <lineage>
        <taxon>Bacteria</taxon>
        <taxon>Bacillati</taxon>
        <taxon>Actinomycetota</taxon>
        <taxon>Actinomycetes</taxon>
        <taxon>Pseudonocardiales</taxon>
        <taxon>Pseudonocardiaceae</taxon>
        <taxon>Saccharopolyspora</taxon>
    </lineage>
</organism>